<keyword evidence="2" id="KW-1185">Reference proteome</keyword>
<reference evidence="1 2" key="1">
    <citation type="submission" date="2016-07" db="EMBL/GenBank/DDBJ databases">
        <title>Pervasive Adenine N6-methylation of Active Genes in Fungi.</title>
        <authorList>
            <consortium name="DOE Joint Genome Institute"/>
            <person name="Mondo S.J."/>
            <person name="Dannebaum R.O."/>
            <person name="Kuo R.C."/>
            <person name="Labutti K."/>
            <person name="Haridas S."/>
            <person name="Kuo A."/>
            <person name="Salamov A."/>
            <person name="Ahrendt S.R."/>
            <person name="Lipzen A."/>
            <person name="Sullivan W."/>
            <person name="Andreopoulos W.B."/>
            <person name="Clum A."/>
            <person name="Lindquist E."/>
            <person name="Daum C."/>
            <person name="Ramamoorthy G.K."/>
            <person name="Gryganskyi A."/>
            <person name="Culley D."/>
            <person name="Magnuson J.K."/>
            <person name="James T.Y."/>
            <person name="O'Malley M.A."/>
            <person name="Stajich J.E."/>
            <person name="Spatafora J.W."/>
            <person name="Visel A."/>
            <person name="Grigoriev I.V."/>
        </authorList>
    </citation>
    <scope>NUCLEOTIDE SEQUENCE [LARGE SCALE GENOMIC DNA]</scope>
    <source>
        <strain evidence="1 2">JEL800</strain>
    </source>
</reference>
<accession>A0A1Y2AXI6</accession>
<evidence type="ECO:0000313" key="2">
    <source>
        <dbReference type="Proteomes" id="UP000193642"/>
    </source>
</evidence>
<sequence>MPDPQPSTIPRDETNLFMCSELGPLRSIKSTTSTGISILRFTSTYTSTSTTSSYFHKQSFFPDIKPLQLSHIPFISVAGFGANIRRVLAEQLSQFHSYQSFTNAGNDAPISLPTVTNAGSSTTLVLSDGEEGSRDDRSWVGG</sequence>
<dbReference type="AlphaFoldDB" id="A0A1Y2AXI6"/>
<name>A0A1Y2AXI6_9FUNG</name>
<evidence type="ECO:0000313" key="1">
    <source>
        <dbReference type="EMBL" id="ORY27272.1"/>
    </source>
</evidence>
<gene>
    <name evidence="1" type="ORF">BCR33DRAFT_793902</name>
</gene>
<organism evidence="1 2">
    <name type="scientific">Rhizoclosmatium globosum</name>
    <dbReference type="NCBI Taxonomy" id="329046"/>
    <lineage>
        <taxon>Eukaryota</taxon>
        <taxon>Fungi</taxon>
        <taxon>Fungi incertae sedis</taxon>
        <taxon>Chytridiomycota</taxon>
        <taxon>Chytridiomycota incertae sedis</taxon>
        <taxon>Chytridiomycetes</taxon>
        <taxon>Chytridiales</taxon>
        <taxon>Chytriomycetaceae</taxon>
        <taxon>Rhizoclosmatium</taxon>
    </lineage>
</organism>
<dbReference type="Proteomes" id="UP000193642">
    <property type="component" value="Unassembled WGS sequence"/>
</dbReference>
<comment type="caution">
    <text evidence="1">The sequence shown here is derived from an EMBL/GenBank/DDBJ whole genome shotgun (WGS) entry which is preliminary data.</text>
</comment>
<protein>
    <submittedName>
        <fullName evidence="1">Uncharacterized protein</fullName>
    </submittedName>
</protein>
<proteinExistence type="predicted"/>
<dbReference type="EMBL" id="MCGO01000103">
    <property type="protein sequence ID" value="ORY27272.1"/>
    <property type="molecule type" value="Genomic_DNA"/>
</dbReference>